<keyword evidence="2" id="KW-1185">Reference proteome</keyword>
<reference evidence="2" key="1">
    <citation type="submission" date="2016-10" db="EMBL/GenBank/DDBJ databases">
        <authorList>
            <person name="Varghese N."/>
            <person name="Submissions S."/>
        </authorList>
    </citation>
    <scope>NUCLEOTIDE SEQUENCE [LARGE SCALE GENOMIC DNA]</scope>
    <source>
        <strain evidence="2">DSM 28463</strain>
    </source>
</reference>
<dbReference type="Pfam" id="PF04860">
    <property type="entry name" value="Phage_portal"/>
    <property type="match status" value="1"/>
</dbReference>
<sequence>MILDFFRQGSAEPAVTPEQKASATGRVMAWHGAGRVAWSPRDTVTLTRIGFAGNPVGFRCVKMIAEAAAALPLVLQDCERRFSEHPLLDLIKAPNPAQGRAELFEALYGQLLLTGNAYVEAVGAGQGVPLELHVLRSDRMSVVPGADGWPIAYEYAVSGRKHRFDVSEGNPVVCHVKSFHPQDDHYGLSPLQAAAQAVDVHNSASRWSKALLDNAARPSGAIVYRGAEGQGSLSNDQYERLVSEMEAHHQGARNAGRPMLLEGGLDWKPMGFSPSDMEFQKTKESAAREIALAFGVPPMLLGIPGDATFSNYQEANRAFYRLTVLPLATRVAASVTNWLAGFSGEMLELRPDLDQVPALAAERDAQWSRVATADFLTDAEKRELLGLPALAEGDLNG</sequence>
<dbReference type="InterPro" id="IPR006427">
    <property type="entry name" value="Portal_HK97"/>
</dbReference>
<dbReference type="AlphaFoldDB" id="A0A1I5CQ98"/>
<evidence type="ECO:0000313" key="1">
    <source>
        <dbReference type="EMBL" id="SFN88821.1"/>
    </source>
</evidence>
<dbReference type="NCBIfam" id="TIGR01537">
    <property type="entry name" value="portal_HK97"/>
    <property type="match status" value="1"/>
</dbReference>
<proteinExistence type="predicted"/>
<dbReference type="STRING" id="1005928.SAMN04487859_110147"/>
<dbReference type="Proteomes" id="UP000198599">
    <property type="component" value="Unassembled WGS sequence"/>
</dbReference>
<organism evidence="1 2">
    <name type="scientific">Roseovarius lutimaris</name>
    <dbReference type="NCBI Taxonomy" id="1005928"/>
    <lineage>
        <taxon>Bacteria</taxon>
        <taxon>Pseudomonadati</taxon>
        <taxon>Pseudomonadota</taxon>
        <taxon>Alphaproteobacteria</taxon>
        <taxon>Rhodobacterales</taxon>
        <taxon>Roseobacteraceae</taxon>
        <taxon>Roseovarius</taxon>
    </lineage>
</organism>
<accession>A0A1I5CQ98</accession>
<dbReference type="InterPro" id="IPR006944">
    <property type="entry name" value="Phage/GTA_portal"/>
</dbReference>
<dbReference type="EMBL" id="FOVP01000010">
    <property type="protein sequence ID" value="SFN88821.1"/>
    <property type="molecule type" value="Genomic_DNA"/>
</dbReference>
<name>A0A1I5CQ98_9RHOB</name>
<protein>
    <submittedName>
        <fullName evidence="1">Phage portal protein, HK97 family</fullName>
    </submittedName>
</protein>
<dbReference type="OrthoDB" id="9134461at2"/>
<evidence type="ECO:0000313" key="2">
    <source>
        <dbReference type="Proteomes" id="UP000198599"/>
    </source>
</evidence>
<gene>
    <name evidence="1" type="ORF">SAMN04487859_110147</name>
</gene>
<dbReference type="RefSeq" id="WP_092838292.1">
    <property type="nucleotide sequence ID" value="NZ_FOVP01000010.1"/>
</dbReference>